<dbReference type="EMBL" id="JAKLWS010000030">
    <property type="protein sequence ID" value="MCG2590308.1"/>
    <property type="molecule type" value="Genomic_DNA"/>
</dbReference>
<keyword evidence="1" id="KW-1133">Transmembrane helix</keyword>
<feature type="transmembrane region" description="Helical" evidence="1">
    <location>
        <begin position="6"/>
        <end position="26"/>
    </location>
</feature>
<evidence type="ECO:0000256" key="1">
    <source>
        <dbReference type="SAM" id="Phobius"/>
    </source>
</evidence>
<feature type="transmembrane region" description="Helical" evidence="1">
    <location>
        <begin position="112"/>
        <end position="131"/>
    </location>
</feature>
<comment type="caution">
    <text evidence="2">The sequence shown here is derived from an EMBL/GenBank/DDBJ whole genome shotgun (WGS) entry which is preliminary data.</text>
</comment>
<reference evidence="2" key="2">
    <citation type="submission" date="2024-05" db="EMBL/GenBank/DDBJ databases">
        <title>Rhodohalobacter halophilus gen. nov., sp. nov., a moderately halophilic member of the family Balneolaceae.</title>
        <authorList>
            <person name="Xia J."/>
        </authorList>
    </citation>
    <scope>NUCLEOTIDE SEQUENCE</scope>
    <source>
        <strain evidence="2">WB101</strain>
    </source>
</reference>
<feature type="transmembrane region" description="Helical" evidence="1">
    <location>
        <begin position="83"/>
        <end position="100"/>
    </location>
</feature>
<dbReference type="InterPro" id="IPR046487">
    <property type="entry name" value="DUF6580"/>
</dbReference>
<proteinExistence type="predicted"/>
<keyword evidence="3" id="KW-1185">Reference proteome</keyword>
<feature type="transmembrane region" description="Helical" evidence="1">
    <location>
        <begin position="151"/>
        <end position="170"/>
    </location>
</feature>
<gene>
    <name evidence="2" type="ORF">L6773_17155</name>
</gene>
<reference evidence="2" key="1">
    <citation type="submission" date="2022-01" db="EMBL/GenBank/DDBJ databases">
        <authorList>
            <person name="Wang Y."/>
        </authorList>
    </citation>
    <scope>NUCLEOTIDE SEQUENCE</scope>
    <source>
        <strain evidence="2">WB101</strain>
    </source>
</reference>
<evidence type="ECO:0000313" key="2">
    <source>
        <dbReference type="EMBL" id="MCG2590308.1"/>
    </source>
</evidence>
<accession>A0ABS9KHI8</accession>
<dbReference type="RefSeq" id="WP_237855681.1">
    <property type="nucleotide sequence ID" value="NZ_JAKLWS010000030.1"/>
</dbReference>
<keyword evidence="1" id="KW-0812">Transmembrane</keyword>
<feature type="transmembrane region" description="Helical" evidence="1">
    <location>
        <begin position="47"/>
        <end position="71"/>
    </location>
</feature>
<dbReference type="Proteomes" id="UP001165366">
    <property type="component" value="Unassembled WGS sequence"/>
</dbReference>
<keyword evidence="1" id="KW-0472">Membrane</keyword>
<evidence type="ECO:0000313" key="3">
    <source>
        <dbReference type="Proteomes" id="UP001165366"/>
    </source>
</evidence>
<name>A0ABS9KHI8_9BACT</name>
<organism evidence="2 3">
    <name type="scientific">Rhodohalobacter sulfatireducens</name>
    <dbReference type="NCBI Taxonomy" id="2911366"/>
    <lineage>
        <taxon>Bacteria</taxon>
        <taxon>Pseudomonadati</taxon>
        <taxon>Balneolota</taxon>
        <taxon>Balneolia</taxon>
        <taxon>Balneolales</taxon>
        <taxon>Balneolaceae</taxon>
        <taxon>Rhodohalobacter</taxon>
    </lineage>
</organism>
<sequence>MNKKSILIITGFIVLAVLTRLLPHAYNFTPLGAIALFGAAYFTDKKWALIVPLLAFWGSDLLLNNISYAAYYDGFTWFTSGMLYTYGSIAMIVVLGYYLLKKITIGRVLGGALGASLVFFIVSNFGVWVSGTMYPLSVEGLISCYTAAIPFFHYTIAGNVVYSAVLFGSYEWIKAGSPSLQAAEAKVIN</sequence>
<protein>
    <recommendedName>
        <fullName evidence="4">Rod shape-determining protein MreD</fullName>
    </recommendedName>
</protein>
<evidence type="ECO:0008006" key="4">
    <source>
        <dbReference type="Google" id="ProtNLM"/>
    </source>
</evidence>
<dbReference type="Pfam" id="PF20221">
    <property type="entry name" value="DUF6580"/>
    <property type="match status" value="1"/>
</dbReference>